<comment type="caution">
    <text evidence="1">The sequence shown here is derived from an EMBL/GenBank/DDBJ whole genome shotgun (WGS) entry which is preliminary data.</text>
</comment>
<evidence type="ECO:0000313" key="1">
    <source>
        <dbReference type="EMBL" id="MDP9827787.1"/>
    </source>
</evidence>
<evidence type="ECO:0000313" key="2">
    <source>
        <dbReference type="Proteomes" id="UP001235712"/>
    </source>
</evidence>
<sequence length="561" mass="60853">MPVLPAPEALASARSAYAALALLDPRTPVPAARRALLRRLADVTHADHAQLWRARTDDPTRLRAVMCWPPDAVPSREQGTTELRRFPHALLHGPQDQVHTVLTLAPGRSSRRRRRELADTANCLMVLHQREDLQTELRRQVGYTTQLAGEVLDSSRRLAGVRELERRRVAAEVVTFSRGRLTPLQTGIDRLMREPDLDGRLGDLRTQLDRLLTDFRSLVRGIHPQVLYRQGLRAALAEVASAHPGRVRITGSVPARVDQEVAASLYYLSAAALHALGAGGSDLEIVLEHRLLASRAAGLQVTVQARCDRTEAAVRAELAVDAGRLGTLGGWVGVTGGPGTVQVVAWVPDRLEPVSRAALVEPGNLYARVRAQALSLVARYADAAGSARARRLLGRMDEPVHVAVVGLEEGSRRTERITETVRNRPDLVLVPVLPDSPATPADGLPTLRGDLSMGLIDTVPDVIVRPSPAAPEATFDVELPGAGLLRAGADWRDLSEVLTTEVVARADLLRARTALGTLLRLAVVTPPPAHRLGSMETDLEELRLGATELVELERTAALRRG</sequence>
<organism evidence="1 2">
    <name type="scientific">Kineosporia succinea</name>
    <dbReference type="NCBI Taxonomy" id="84632"/>
    <lineage>
        <taxon>Bacteria</taxon>
        <taxon>Bacillati</taxon>
        <taxon>Actinomycetota</taxon>
        <taxon>Actinomycetes</taxon>
        <taxon>Kineosporiales</taxon>
        <taxon>Kineosporiaceae</taxon>
        <taxon>Kineosporia</taxon>
    </lineage>
</organism>
<proteinExistence type="predicted"/>
<name>A0ABT9P530_9ACTN</name>
<dbReference type="Proteomes" id="UP001235712">
    <property type="component" value="Unassembled WGS sequence"/>
</dbReference>
<gene>
    <name evidence="1" type="ORF">J2S57_003536</name>
</gene>
<protein>
    <submittedName>
        <fullName evidence="1">Uncharacterized protein</fullName>
    </submittedName>
</protein>
<accession>A0ABT9P530</accession>
<keyword evidence="2" id="KW-1185">Reference proteome</keyword>
<dbReference type="EMBL" id="JAUSQZ010000001">
    <property type="protein sequence ID" value="MDP9827787.1"/>
    <property type="molecule type" value="Genomic_DNA"/>
</dbReference>
<reference evidence="1 2" key="1">
    <citation type="submission" date="2023-07" db="EMBL/GenBank/DDBJ databases">
        <title>Sequencing the genomes of 1000 actinobacteria strains.</title>
        <authorList>
            <person name="Klenk H.-P."/>
        </authorList>
    </citation>
    <scope>NUCLEOTIDE SEQUENCE [LARGE SCALE GENOMIC DNA]</scope>
    <source>
        <strain evidence="1 2">DSM 44388</strain>
    </source>
</reference>
<dbReference type="RefSeq" id="WP_307244285.1">
    <property type="nucleotide sequence ID" value="NZ_JAUSQZ010000001.1"/>
</dbReference>